<accession>A0A813KQQ8</accession>
<evidence type="ECO:0000313" key="2">
    <source>
        <dbReference type="EMBL" id="CAE8713456.1"/>
    </source>
</evidence>
<feature type="domain" description="Reverse transcriptase" evidence="1">
    <location>
        <begin position="144"/>
        <end position="388"/>
    </location>
</feature>
<name>A0A813KQQ8_POLGL</name>
<organism evidence="2 3">
    <name type="scientific">Polarella glacialis</name>
    <name type="common">Dinoflagellate</name>
    <dbReference type="NCBI Taxonomy" id="89957"/>
    <lineage>
        <taxon>Eukaryota</taxon>
        <taxon>Sar</taxon>
        <taxon>Alveolata</taxon>
        <taxon>Dinophyceae</taxon>
        <taxon>Suessiales</taxon>
        <taxon>Suessiaceae</taxon>
        <taxon>Polarella</taxon>
    </lineage>
</organism>
<comment type="caution">
    <text evidence="2">The sequence shown here is derived from an EMBL/GenBank/DDBJ whole genome shotgun (WGS) entry which is preliminary data.</text>
</comment>
<reference evidence="2" key="1">
    <citation type="submission" date="2021-02" db="EMBL/GenBank/DDBJ databases">
        <authorList>
            <person name="Dougan E. K."/>
            <person name="Rhodes N."/>
            <person name="Thang M."/>
            <person name="Chan C."/>
        </authorList>
    </citation>
    <scope>NUCLEOTIDE SEQUENCE</scope>
</reference>
<dbReference type="AlphaFoldDB" id="A0A813KQQ8"/>
<sequence>MLSGRRRRTHRVPVRNDAGRLVIDAKATQTAWLQHGIRVYGGSELLKSELQATVEPIADHRPVLPTAGEIAYRAQSFKTGKTTKPGGPSGDVLKVNIEALTDILLQDLFAAMAGETSHTACIPAEAKMPLMFWLWKQKGSANDRDQYRGLGIRHHLFQLFIGVFTNRLKAAQSQALSYWHYGYRRGLSRLHAMFSMRFVQWRLTNSKKSWGQILFDQRIFFDLVDRDLLAEDYVAVGLSDGDAAVLRATIDSTSYEYPCSQEGATSKYQRTVKGVPQGGKESAILSLFPMQRIMSRAKQLRREARAAQGLTHTSLEVLSLPSNDVPRFPLVHADLPADCESWDVEDAAYADDVATLVQDPDANIPLVASTFCQALLDNKQEPNLDKSENSTPIQRCRQ</sequence>
<dbReference type="Pfam" id="PF00078">
    <property type="entry name" value="RVT_1"/>
    <property type="match status" value="1"/>
</dbReference>
<proteinExistence type="predicted"/>
<evidence type="ECO:0000313" key="3">
    <source>
        <dbReference type="Proteomes" id="UP000626109"/>
    </source>
</evidence>
<dbReference type="Proteomes" id="UP000626109">
    <property type="component" value="Unassembled WGS sequence"/>
</dbReference>
<evidence type="ECO:0000259" key="1">
    <source>
        <dbReference type="Pfam" id="PF00078"/>
    </source>
</evidence>
<dbReference type="EMBL" id="CAJNNW010032494">
    <property type="protein sequence ID" value="CAE8713456.1"/>
    <property type="molecule type" value="Genomic_DNA"/>
</dbReference>
<protein>
    <recommendedName>
        <fullName evidence="1">Reverse transcriptase domain-containing protein</fullName>
    </recommendedName>
</protein>
<dbReference type="InterPro" id="IPR000477">
    <property type="entry name" value="RT_dom"/>
</dbReference>
<gene>
    <name evidence="2" type="ORF">PGLA2088_LOCUS37543</name>
</gene>